<proteinExistence type="predicted"/>
<feature type="transmembrane region" description="Helical" evidence="6">
    <location>
        <begin position="84"/>
        <end position="105"/>
    </location>
</feature>
<feature type="transmembrane region" description="Helical" evidence="6">
    <location>
        <begin position="112"/>
        <end position="132"/>
    </location>
</feature>
<dbReference type="GO" id="GO:0005886">
    <property type="term" value="C:plasma membrane"/>
    <property type="evidence" value="ECO:0007669"/>
    <property type="project" value="UniProtKB-SubCell"/>
</dbReference>
<dbReference type="PANTHER" id="PTHR30250:SF11">
    <property type="entry name" value="O-ANTIGEN TRANSPORTER-RELATED"/>
    <property type="match status" value="1"/>
</dbReference>
<evidence type="ECO:0000313" key="8">
    <source>
        <dbReference type="Proteomes" id="UP000176992"/>
    </source>
</evidence>
<feature type="transmembrane region" description="Helical" evidence="6">
    <location>
        <begin position="344"/>
        <end position="365"/>
    </location>
</feature>
<feature type="transmembrane region" description="Helical" evidence="6">
    <location>
        <begin position="234"/>
        <end position="255"/>
    </location>
</feature>
<keyword evidence="4 6" id="KW-1133">Transmembrane helix</keyword>
<feature type="transmembrane region" description="Helical" evidence="6">
    <location>
        <begin position="314"/>
        <end position="338"/>
    </location>
</feature>
<feature type="transmembrane region" description="Helical" evidence="6">
    <location>
        <begin position="401"/>
        <end position="421"/>
    </location>
</feature>
<evidence type="ECO:0000256" key="5">
    <source>
        <dbReference type="ARBA" id="ARBA00023136"/>
    </source>
</evidence>
<feature type="transmembrane region" description="Helical" evidence="6">
    <location>
        <begin position="13"/>
        <end position="33"/>
    </location>
</feature>
<evidence type="ECO:0000256" key="2">
    <source>
        <dbReference type="ARBA" id="ARBA00022475"/>
    </source>
</evidence>
<feature type="transmembrane region" description="Helical" evidence="6">
    <location>
        <begin position="261"/>
        <end position="283"/>
    </location>
</feature>
<dbReference type="EMBL" id="MFIV01000045">
    <property type="protein sequence ID" value="OGF99079.1"/>
    <property type="molecule type" value="Genomic_DNA"/>
</dbReference>
<accession>A0A1F5YFZ9</accession>
<sequence>MRTQVLGGTKWTIISRLLSFPSKIVISIILVRYLSREDYGTYRIVLDLSAVTIYLVSLGIQHSISRYVPEMFEKQQFSNIVKMVAGMTGLRLAVNLLLLTIFTLCWRPLFNFFHLPQILASSLGLIFLFILLQRTVEVFGQYFHTALLDFRFQTLHDIIKDATFIGGIVATGLRDWGLAGVLWTLIASELVSFAVYGSSALYKAAQMIKPRSLSRTGDSSVPVSRIVHYSAYNILYTFSGLVIGASLDSFIIAKFAGMEKVALYTFGLGLIMMVHSINPLNLFKPIFNNIFVRKYAQTGDKAVLSRGAALSAKLGLFIALPALAGVCLLAGPIIHYVYRPDYSGALPVIYLFAIIFVFRCLNIVYTAVINTLELVRYFLWLYIAGLLKLAAAIVLTWYWGIIGMASAACLNEIISCALLGYIVETKGGISPWRADRSYTRILLNTSVMAMFVFAVLGWIGGVVSLVATALAGAAIYFGISLKIKPFRAEEREVINAFFKRKIMVF</sequence>
<reference evidence="7 8" key="1">
    <citation type="journal article" date="2016" name="Nat. Commun.">
        <title>Thousands of microbial genomes shed light on interconnected biogeochemical processes in an aquifer system.</title>
        <authorList>
            <person name="Anantharaman K."/>
            <person name="Brown C.T."/>
            <person name="Hug L.A."/>
            <person name="Sharon I."/>
            <person name="Castelle C.J."/>
            <person name="Probst A.J."/>
            <person name="Thomas B.C."/>
            <person name="Singh A."/>
            <person name="Wilkins M.J."/>
            <person name="Karaoz U."/>
            <person name="Brodie E.L."/>
            <person name="Williams K.H."/>
            <person name="Hubbard S.S."/>
            <person name="Banfield J.F."/>
        </authorList>
    </citation>
    <scope>NUCLEOTIDE SEQUENCE [LARGE SCALE GENOMIC DNA]</scope>
</reference>
<dbReference type="Proteomes" id="UP000176992">
    <property type="component" value="Unassembled WGS sequence"/>
</dbReference>
<feature type="transmembrane region" description="Helical" evidence="6">
    <location>
        <begin position="377"/>
        <end position="395"/>
    </location>
</feature>
<dbReference type="AlphaFoldDB" id="A0A1F5YFZ9"/>
<evidence type="ECO:0000256" key="4">
    <source>
        <dbReference type="ARBA" id="ARBA00022989"/>
    </source>
</evidence>
<dbReference type="InterPro" id="IPR002797">
    <property type="entry name" value="Polysacc_synth"/>
</dbReference>
<evidence type="ECO:0000313" key="7">
    <source>
        <dbReference type="EMBL" id="OGF99079.1"/>
    </source>
</evidence>
<keyword evidence="2" id="KW-1003">Cell membrane</keyword>
<evidence type="ECO:0000256" key="3">
    <source>
        <dbReference type="ARBA" id="ARBA00022692"/>
    </source>
</evidence>
<evidence type="ECO:0000256" key="6">
    <source>
        <dbReference type="SAM" id="Phobius"/>
    </source>
</evidence>
<organism evidence="7 8">
    <name type="scientific">Candidatus Glassbacteria bacterium GWA2_58_10</name>
    <dbReference type="NCBI Taxonomy" id="1817865"/>
    <lineage>
        <taxon>Bacteria</taxon>
        <taxon>Candidatus Glassiibacteriota</taxon>
    </lineage>
</organism>
<dbReference type="Pfam" id="PF01943">
    <property type="entry name" value="Polysacc_synt"/>
    <property type="match status" value="1"/>
</dbReference>
<comment type="caution">
    <text evidence="7">The sequence shown here is derived from an EMBL/GenBank/DDBJ whole genome shotgun (WGS) entry which is preliminary data.</text>
</comment>
<dbReference type="PANTHER" id="PTHR30250">
    <property type="entry name" value="PST FAMILY PREDICTED COLANIC ACID TRANSPORTER"/>
    <property type="match status" value="1"/>
</dbReference>
<dbReference type="InterPro" id="IPR050833">
    <property type="entry name" value="Poly_Biosynth_Transport"/>
</dbReference>
<keyword evidence="3 6" id="KW-0812">Transmembrane</keyword>
<gene>
    <name evidence="7" type="ORF">A2Z86_05410</name>
</gene>
<name>A0A1F5YFZ9_9BACT</name>
<comment type="subcellular location">
    <subcellularLocation>
        <location evidence="1">Cell membrane</location>
        <topology evidence="1">Multi-pass membrane protein</topology>
    </subcellularLocation>
</comment>
<feature type="transmembrane region" description="Helical" evidence="6">
    <location>
        <begin position="465"/>
        <end position="483"/>
    </location>
</feature>
<feature type="transmembrane region" description="Helical" evidence="6">
    <location>
        <begin position="181"/>
        <end position="202"/>
    </location>
</feature>
<feature type="transmembrane region" description="Helical" evidence="6">
    <location>
        <begin position="45"/>
        <end position="64"/>
    </location>
</feature>
<protein>
    <submittedName>
        <fullName evidence="7">Uncharacterized protein</fullName>
    </submittedName>
</protein>
<feature type="transmembrane region" description="Helical" evidence="6">
    <location>
        <begin position="441"/>
        <end position="459"/>
    </location>
</feature>
<evidence type="ECO:0000256" key="1">
    <source>
        <dbReference type="ARBA" id="ARBA00004651"/>
    </source>
</evidence>
<keyword evidence="5 6" id="KW-0472">Membrane</keyword>